<dbReference type="Gene3D" id="3.40.50.1820">
    <property type="entry name" value="alpha/beta hydrolase"/>
    <property type="match status" value="1"/>
</dbReference>
<dbReference type="PANTHER" id="PTHR43194:SF2">
    <property type="entry name" value="PEROXISOMAL MEMBRANE PROTEIN LPX1"/>
    <property type="match status" value="1"/>
</dbReference>
<dbReference type="SUPFAM" id="SSF53474">
    <property type="entry name" value="alpha/beta-Hydrolases"/>
    <property type="match status" value="1"/>
</dbReference>
<dbReference type="InterPro" id="IPR000073">
    <property type="entry name" value="AB_hydrolase_1"/>
</dbReference>
<dbReference type="PRINTS" id="PR00111">
    <property type="entry name" value="ABHYDROLASE"/>
</dbReference>
<evidence type="ECO:0000313" key="3">
    <source>
        <dbReference type="Proteomes" id="UP000061468"/>
    </source>
</evidence>
<dbReference type="NCBIfam" id="NF002043">
    <property type="entry name" value="PRK00870.1"/>
    <property type="match status" value="1"/>
</dbReference>
<dbReference type="EMBL" id="CP013928">
    <property type="protein sequence ID" value="AMJ78434.1"/>
    <property type="molecule type" value="Genomic_DNA"/>
</dbReference>
<dbReference type="PANTHER" id="PTHR43194">
    <property type="entry name" value="HYDROLASE ALPHA/BETA FOLD FAMILY"/>
    <property type="match status" value="1"/>
</dbReference>
<proteinExistence type="predicted"/>
<dbReference type="InterPro" id="IPR029058">
    <property type="entry name" value="AB_hydrolase_fold"/>
</dbReference>
<protein>
    <submittedName>
        <fullName evidence="2">Haloalkane dehalogenase</fullName>
    </submittedName>
</protein>
<feature type="domain" description="AB hydrolase-1" evidence="1">
    <location>
        <begin position="48"/>
        <end position="285"/>
    </location>
</feature>
<dbReference type="RefSeq" id="WP_012518225.1">
    <property type="nucleotide sequence ID" value="NZ_CP013928.1"/>
</dbReference>
<reference evidence="2 3" key="1">
    <citation type="submission" date="2015-12" db="EMBL/GenBank/DDBJ databases">
        <title>Intraspecies pangenome expansion in the marine bacterium Alteromonas.</title>
        <authorList>
            <person name="Lopez-Perez M."/>
            <person name="Rodriguez-Valera F."/>
        </authorList>
    </citation>
    <scope>NUCLEOTIDE SEQUENCE [LARGE SCALE GENOMIC DNA]</scope>
    <source>
        <strain evidence="2 3">UM8</strain>
    </source>
</reference>
<dbReference type="AlphaFoldDB" id="A0AAC8XKF7"/>
<dbReference type="InterPro" id="IPR000639">
    <property type="entry name" value="Epox_hydrolase-like"/>
</dbReference>
<evidence type="ECO:0000259" key="1">
    <source>
        <dbReference type="Pfam" id="PF00561"/>
    </source>
</evidence>
<evidence type="ECO:0000313" key="2">
    <source>
        <dbReference type="EMBL" id="AMJ78434.1"/>
    </source>
</evidence>
<dbReference type="PRINTS" id="PR00412">
    <property type="entry name" value="EPOXHYDRLASE"/>
</dbReference>
<dbReference type="Pfam" id="PF00561">
    <property type="entry name" value="Abhydrolase_1"/>
    <property type="match status" value="1"/>
</dbReference>
<accession>A0AAC8XKF7</accession>
<dbReference type="Proteomes" id="UP000061468">
    <property type="component" value="Chromosome"/>
</dbReference>
<organism evidence="2 3">
    <name type="scientific">Alteromonas mediterranea</name>
    <dbReference type="NCBI Taxonomy" id="314275"/>
    <lineage>
        <taxon>Bacteria</taxon>
        <taxon>Pseudomonadati</taxon>
        <taxon>Pseudomonadota</taxon>
        <taxon>Gammaproteobacteria</taxon>
        <taxon>Alteromonadales</taxon>
        <taxon>Alteromonadaceae</taxon>
        <taxon>Alteromonas/Salinimonas group</taxon>
        <taxon>Alteromonas</taxon>
    </lineage>
</organism>
<dbReference type="GO" id="GO:0003824">
    <property type="term" value="F:catalytic activity"/>
    <property type="evidence" value="ECO:0007669"/>
    <property type="project" value="InterPro"/>
</dbReference>
<name>A0AAC8XKF7_9ALTE</name>
<gene>
    <name evidence="2" type="ORF">AV942_09090</name>
</gene>
<sequence>MQVLKTPESAFDKIPDFPYVPRYVAVTDTISSEITMAYYQCGPADGHTILLMHGEPTWAYLYRKMMPILAKAGFNVVVPDLIGFGRSDKPMRKEDYTYARHVIWLKEWFTQVVKGPTTLFCQDWGGLLGLRLVADMPERFTGVMVSNTGLPTGDHPASDAFIKWRRFSQDTPVFPTSAIIQNATVSDLHHTTLAAYDAPFPDESYKAGARMFPLLVPTSPDNPEAQANRLAWEKLKQFNKPFITAFGDSDPITKGGEKIFQKLVQGCDGMAHTTVKNGGHFIQEDQGEKLAELLIRFIQQTHQSTN</sequence>
<dbReference type="InterPro" id="IPR050228">
    <property type="entry name" value="Carboxylesterase_BioH"/>
</dbReference>